<gene>
    <name evidence="2" type="ORF">HMPREF0083_00014</name>
</gene>
<dbReference type="STRING" id="649747.HMPREF0083_00014"/>
<feature type="domain" description="N-acetyltransferase" evidence="1">
    <location>
        <begin position="1"/>
        <end position="105"/>
    </location>
</feature>
<protein>
    <submittedName>
        <fullName evidence="2">Diamine N-acetyltransferase domain protein</fullName>
    </submittedName>
</protein>
<dbReference type="Pfam" id="PF13302">
    <property type="entry name" value="Acetyltransf_3"/>
    <property type="match status" value="1"/>
</dbReference>
<name>U1YIH0_ANEAE</name>
<proteinExistence type="predicted"/>
<dbReference type="Gene3D" id="3.40.630.30">
    <property type="match status" value="1"/>
</dbReference>
<dbReference type="PROSITE" id="PS51186">
    <property type="entry name" value="GNAT"/>
    <property type="match status" value="1"/>
</dbReference>
<sequence length="111" mass="13158">MRLKFSKGFTEPVEIDYIHRRAEFQIIIDPKYQGHGYAVIATRLAMDYAFSVLNMHKLYLVVDKKNEKAIHIYKKVGFSVEGELKDEFFIDGSYHNAIRMCIFQQQYLEMK</sequence>
<dbReference type="PANTHER" id="PTHR43415">
    <property type="entry name" value="SPERMIDINE N(1)-ACETYLTRANSFERASE"/>
    <property type="match status" value="1"/>
</dbReference>
<dbReference type="EMBL" id="AWSJ01000001">
    <property type="protein sequence ID" value="ERI11897.1"/>
    <property type="molecule type" value="Genomic_DNA"/>
</dbReference>
<dbReference type="PATRIC" id="fig|649747.3.peg.13"/>
<keyword evidence="3" id="KW-1185">Reference proteome</keyword>
<keyword evidence="2" id="KW-0808">Transferase</keyword>
<dbReference type="PANTHER" id="PTHR43415:SF6">
    <property type="entry name" value="SPERMIDINE N(1)-ACETYLTRANSFERASE"/>
    <property type="match status" value="1"/>
</dbReference>
<evidence type="ECO:0000313" key="3">
    <source>
        <dbReference type="Proteomes" id="UP000016511"/>
    </source>
</evidence>
<reference evidence="2 3" key="1">
    <citation type="submission" date="2013-08" db="EMBL/GenBank/DDBJ databases">
        <authorList>
            <person name="Weinstock G."/>
            <person name="Sodergren E."/>
            <person name="Wylie T."/>
            <person name="Fulton L."/>
            <person name="Fulton R."/>
            <person name="Fronick C."/>
            <person name="O'Laughlin M."/>
            <person name="Godfrey J."/>
            <person name="Miner T."/>
            <person name="Herter B."/>
            <person name="Appelbaum E."/>
            <person name="Cordes M."/>
            <person name="Lek S."/>
            <person name="Wollam A."/>
            <person name="Pepin K.H."/>
            <person name="Palsikar V.B."/>
            <person name="Mitreva M."/>
            <person name="Wilson R.K."/>
        </authorList>
    </citation>
    <scope>NUCLEOTIDE SEQUENCE [LARGE SCALE GENOMIC DNA]</scope>
    <source>
        <strain evidence="2 3">ATCC 12856</strain>
    </source>
</reference>
<dbReference type="eggNOG" id="COG1670">
    <property type="taxonomic scope" value="Bacteria"/>
</dbReference>
<dbReference type="InterPro" id="IPR016181">
    <property type="entry name" value="Acyl_CoA_acyltransferase"/>
</dbReference>
<dbReference type="SUPFAM" id="SSF55729">
    <property type="entry name" value="Acyl-CoA N-acyltransferases (Nat)"/>
    <property type="match status" value="1"/>
</dbReference>
<dbReference type="GO" id="GO:0004145">
    <property type="term" value="F:diamine N-acetyltransferase activity"/>
    <property type="evidence" value="ECO:0007669"/>
    <property type="project" value="TreeGrafter"/>
</dbReference>
<dbReference type="AlphaFoldDB" id="U1YIH0"/>
<dbReference type="InterPro" id="IPR000182">
    <property type="entry name" value="GNAT_dom"/>
</dbReference>
<dbReference type="HOGENOM" id="CLU_013985_40_3_9"/>
<comment type="caution">
    <text evidence="2">The sequence shown here is derived from an EMBL/GenBank/DDBJ whole genome shotgun (WGS) entry which is preliminary data.</text>
</comment>
<dbReference type="Proteomes" id="UP000016511">
    <property type="component" value="Unassembled WGS sequence"/>
</dbReference>
<accession>U1YIH0</accession>
<evidence type="ECO:0000313" key="2">
    <source>
        <dbReference type="EMBL" id="ERI11897.1"/>
    </source>
</evidence>
<organism evidence="2 3">
    <name type="scientific">Aneurinibacillus aneurinilyticus ATCC 12856</name>
    <dbReference type="NCBI Taxonomy" id="649747"/>
    <lineage>
        <taxon>Bacteria</taxon>
        <taxon>Bacillati</taxon>
        <taxon>Bacillota</taxon>
        <taxon>Bacilli</taxon>
        <taxon>Bacillales</taxon>
        <taxon>Paenibacillaceae</taxon>
        <taxon>Aneurinibacillus group</taxon>
        <taxon>Aneurinibacillus</taxon>
    </lineage>
</organism>
<evidence type="ECO:0000259" key="1">
    <source>
        <dbReference type="PROSITE" id="PS51186"/>
    </source>
</evidence>